<accession>A0A974NUM9</accession>
<dbReference type="RefSeq" id="WP_202093567.1">
    <property type="nucleotide sequence ID" value="NZ_CP061035.1"/>
</dbReference>
<evidence type="ECO:0000256" key="1">
    <source>
        <dbReference type="ARBA" id="ARBA00007435"/>
    </source>
</evidence>
<evidence type="ECO:0000259" key="2">
    <source>
        <dbReference type="PROSITE" id="PS50164"/>
    </source>
</evidence>
<sequence>MDREPCVYMLASGKHVTIYTGVTSNLLARLAQHREGLIKGFTSRYGVKHLVWFDMADTMEAAILREKQIKKWNRDWKANLIETNNPHWADLAIGLGLPPVAAPASRRDDTHYGSPPSRG</sequence>
<dbReference type="Proteomes" id="UP000595894">
    <property type="component" value="Chromosome"/>
</dbReference>
<dbReference type="SUPFAM" id="SSF82771">
    <property type="entry name" value="GIY-YIG endonuclease"/>
    <property type="match status" value="1"/>
</dbReference>
<dbReference type="Pfam" id="PF01541">
    <property type="entry name" value="GIY-YIG"/>
    <property type="match status" value="1"/>
</dbReference>
<organism evidence="3 4">
    <name type="scientific">Sphingomonas aliaeris</name>
    <dbReference type="NCBI Taxonomy" id="2759526"/>
    <lineage>
        <taxon>Bacteria</taxon>
        <taxon>Pseudomonadati</taxon>
        <taxon>Pseudomonadota</taxon>
        <taxon>Alphaproteobacteria</taxon>
        <taxon>Sphingomonadales</taxon>
        <taxon>Sphingomonadaceae</taxon>
        <taxon>Sphingomonas</taxon>
    </lineage>
</organism>
<dbReference type="PANTHER" id="PTHR34477">
    <property type="entry name" value="UPF0213 PROTEIN YHBQ"/>
    <property type="match status" value="1"/>
</dbReference>
<dbReference type="EMBL" id="CP061035">
    <property type="protein sequence ID" value="QQV77241.1"/>
    <property type="molecule type" value="Genomic_DNA"/>
</dbReference>
<reference evidence="4" key="1">
    <citation type="submission" date="2020-09" db="EMBL/GenBank/DDBJ databases">
        <title>Sphingomonas sp., a new species isolated from pork steak.</title>
        <authorList>
            <person name="Heidler von Heilborn D."/>
        </authorList>
    </citation>
    <scope>NUCLEOTIDE SEQUENCE [LARGE SCALE GENOMIC DNA]</scope>
</reference>
<keyword evidence="4" id="KW-1185">Reference proteome</keyword>
<dbReference type="CDD" id="cd10448">
    <property type="entry name" value="GIY-YIG_unchar_3"/>
    <property type="match status" value="1"/>
</dbReference>
<dbReference type="AlphaFoldDB" id="A0A974NUM9"/>
<gene>
    <name evidence="3" type="ORF">H5J25_18340</name>
</gene>
<proteinExistence type="inferred from homology"/>
<evidence type="ECO:0000313" key="3">
    <source>
        <dbReference type="EMBL" id="QQV77241.1"/>
    </source>
</evidence>
<evidence type="ECO:0000313" key="4">
    <source>
        <dbReference type="Proteomes" id="UP000595894"/>
    </source>
</evidence>
<dbReference type="InterPro" id="IPR050190">
    <property type="entry name" value="UPF0213_domain"/>
</dbReference>
<dbReference type="InterPro" id="IPR035901">
    <property type="entry name" value="GIY-YIG_endonuc_sf"/>
</dbReference>
<name>A0A974NUM9_9SPHN</name>
<dbReference type="PROSITE" id="PS50164">
    <property type="entry name" value="GIY_YIG"/>
    <property type="match status" value="1"/>
</dbReference>
<feature type="domain" description="GIY-YIG" evidence="2">
    <location>
        <begin position="3"/>
        <end position="80"/>
    </location>
</feature>
<dbReference type="Gene3D" id="3.40.1440.10">
    <property type="entry name" value="GIY-YIG endonuclease"/>
    <property type="match status" value="1"/>
</dbReference>
<protein>
    <submittedName>
        <fullName evidence="3">GIY-YIG nuclease family protein</fullName>
    </submittedName>
</protein>
<dbReference type="InterPro" id="IPR000305">
    <property type="entry name" value="GIY-YIG_endonuc"/>
</dbReference>
<dbReference type="PANTHER" id="PTHR34477:SF5">
    <property type="entry name" value="BSL5627 PROTEIN"/>
    <property type="match status" value="1"/>
</dbReference>
<comment type="similarity">
    <text evidence="1">Belongs to the UPF0213 family.</text>
</comment>
<dbReference type="KEGG" id="sari:H5J25_18340"/>